<dbReference type="EMBL" id="CAJJDN010000012">
    <property type="protein sequence ID" value="CAD8058720.1"/>
    <property type="molecule type" value="Genomic_DNA"/>
</dbReference>
<comment type="caution">
    <text evidence="1">The sequence shown here is derived from an EMBL/GenBank/DDBJ whole genome shotgun (WGS) entry which is preliminary data.</text>
</comment>
<name>A0A8S1KT38_9CILI</name>
<organism evidence="1 2">
    <name type="scientific">Paramecium sonneborni</name>
    <dbReference type="NCBI Taxonomy" id="65129"/>
    <lineage>
        <taxon>Eukaryota</taxon>
        <taxon>Sar</taxon>
        <taxon>Alveolata</taxon>
        <taxon>Ciliophora</taxon>
        <taxon>Intramacronucleata</taxon>
        <taxon>Oligohymenophorea</taxon>
        <taxon>Peniculida</taxon>
        <taxon>Parameciidae</taxon>
        <taxon>Paramecium</taxon>
    </lineage>
</organism>
<protein>
    <submittedName>
        <fullName evidence="1">Uncharacterized protein</fullName>
    </submittedName>
</protein>
<dbReference type="OrthoDB" id="289625at2759"/>
<reference evidence="1" key="1">
    <citation type="submission" date="2021-01" db="EMBL/GenBank/DDBJ databases">
        <authorList>
            <consortium name="Genoscope - CEA"/>
            <person name="William W."/>
        </authorList>
    </citation>
    <scope>NUCLEOTIDE SEQUENCE</scope>
</reference>
<keyword evidence="2" id="KW-1185">Reference proteome</keyword>
<dbReference type="AlphaFoldDB" id="A0A8S1KT38"/>
<evidence type="ECO:0000313" key="1">
    <source>
        <dbReference type="EMBL" id="CAD8058720.1"/>
    </source>
</evidence>
<dbReference type="Proteomes" id="UP000692954">
    <property type="component" value="Unassembled WGS sequence"/>
</dbReference>
<sequence>MNINSFEIFLEEFKFNIKKHNCSLTRHQLEKLAKKKWMSLKDSDKHRFLQITNVGQVNQQINEFQINDYNFKNEFSEQALLLKYILQSINREFIINIVQVQDWNSNIQAVSLFAIRQTGTSILIWHTLKDGQIKETKKDCLLKTIEKFLNNQYPFE</sequence>
<gene>
    <name evidence="1" type="ORF">PSON_ATCC_30995.1.T0120364</name>
</gene>
<proteinExistence type="predicted"/>
<accession>A0A8S1KT38</accession>
<evidence type="ECO:0000313" key="2">
    <source>
        <dbReference type="Proteomes" id="UP000692954"/>
    </source>
</evidence>